<dbReference type="CDD" id="cd08168">
    <property type="entry name" value="Cytochrom_C3"/>
    <property type="match status" value="1"/>
</dbReference>
<keyword evidence="6" id="KW-0408">Iron</keyword>
<evidence type="ECO:0000256" key="3">
    <source>
        <dbReference type="ARBA" id="ARBA00022723"/>
    </source>
</evidence>
<dbReference type="Proteomes" id="UP000722750">
    <property type="component" value="Unassembled WGS sequence"/>
</dbReference>
<dbReference type="InterPro" id="IPR051829">
    <property type="entry name" value="Multiheme_Cytochr_ET"/>
</dbReference>
<keyword evidence="4" id="KW-0732">Signal</keyword>
<accession>A0A941ZYE5</accession>
<evidence type="ECO:0000256" key="6">
    <source>
        <dbReference type="ARBA" id="ARBA00023004"/>
    </source>
</evidence>
<reference evidence="8" key="1">
    <citation type="journal article" date="2021" name="ISME J.">
        <title>Fine-scale metabolic discontinuity in a stratified prokaryote microbiome of a Red Sea deep halocline.</title>
        <authorList>
            <person name="Michoud G."/>
            <person name="Ngugi D.K."/>
            <person name="Barozzi A."/>
            <person name="Merlino G."/>
            <person name="Calleja M.L."/>
            <person name="Delgado-Huertas A."/>
            <person name="Moran X.A.G."/>
            <person name="Daffonchio D."/>
        </authorList>
    </citation>
    <scope>NUCLEOTIDE SEQUENCE</scope>
    <source>
        <strain evidence="8">SuakinDeep_MAG55_1</strain>
    </source>
</reference>
<evidence type="ECO:0000313" key="9">
    <source>
        <dbReference type="Proteomes" id="UP000722750"/>
    </source>
</evidence>
<proteinExistence type="predicted"/>
<sequence>MRNIVLGISLLGALFLLSLFSVGKITFAAVISGEVEHAPLQTLTKKADSCTERCHVNYMAYENKFKATKRAEIFRHKTHSFEQDMDCISCHDGSEVNTKGHGKLTIKEENCLKCHHVELKVSKCKRCHSNIDENPMKYKKEKFIHGFTVESDVECGLCHVKDSMASMKKEEINCVKCHHTTPDLDCAKCHKDDLDRYLNTDPERKDTLSWTVSFSHSQHSEQDLSCKECHPITHENDAGIVEYNLNCSKCHHASEEMAERIECIKCHKEPSEYLRGKTGVEEIAIVPDMMSRAVKCEDCHKYDDKGLKFKGVGEQCIECHNDDYGRLYNAWTKTIKNRLREFNYRVQSLDEESGFLYKNKSDVEGEKREEAVGQSNLDNFMDRTGKTVDLIRKYGTHNFNLTRILLDDLEEKIE</sequence>
<keyword evidence="3" id="KW-0479">Metal-binding</keyword>
<gene>
    <name evidence="8" type="ORF">MAG551_00502</name>
</gene>
<keyword evidence="1" id="KW-0813">Transport</keyword>
<evidence type="ECO:0000259" key="7">
    <source>
        <dbReference type="Pfam" id="PF02085"/>
    </source>
</evidence>
<protein>
    <recommendedName>
        <fullName evidence="7">Class III cytochrome C domain-containing protein</fullName>
    </recommendedName>
</protein>
<comment type="caution">
    <text evidence="8">The sequence shown here is derived from an EMBL/GenBank/DDBJ whole genome shotgun (WGS) entry which is preliminary data.</text>
</comment>
<feature type="domain" description="Class III cytochrome C" evidence="7">
    <location>
        <begin position="104"/>
        <end position="178"/>
    </location>
</feature>
<dbReference type="GO" id="GO:0020037">
    <property type="term" value="F:heme binding"/>
    <property type="evidence" value="ECO:0007669"/>
    <property type="project" value="InterPro"/>
</dbReference>
<keyword evidence="2" id="KW-0349">Heme</keyword>
<evidence type="ECO:0000256" key="4">
    <source>
        <dbReference type="ARBA" id="ARBA00022729"/>
    </source>
</evidence>
<evidence type="ECO:0000313" key="8">
    <source>
        <dbReference type="EMBL" id="MBS1257458.1"/>
    </source>
</evidence>
<dbReference type="InterPro" id="IPR020942">
    <property type="entry name" value="Cyt_c_III_dom"/>
</dbReference>
<dbReference type="Gene3D" id="3.90.10.10">
    <property type="entry name" value="Cytochrome C3"/>
    <property type="match status" value="2"/>
</dbReference>
<organism evidence="8 9">
    <name type="scientific">Candidatus Scalindua arabica</name>
    <dbReference type="NCBI Taxonomy" id="1127984"/>
    <lineage>
        <taxon>Bacteria</taxon>
        <taxon>Pseudomonadati</taxon>
        <taxon>Planctomycetota</taxon>
        <taxon>Candidatus Brocadiia</taxon>
        <taxon>Candidatus Brocadiales</taxon>
        <taxon>Candidatus Scalinduaceae</taxon>
        <taxon>Candidatus Scalindua</taxon>
    </lineage>
</organism>
<keyword evidence="5" id="KW-0249">Electron transport</keyword>
<evidence type="ECO:0000256" key="5">
    <source>
        <dbReference type="ARBA" id="ARBA00022982"/>
    </source>
</evidence>
<evidence type="ECO:0000256" key="1">
    <source>
        <dbReference type="ARBA" id="ARBA00022448"/>
    </source>
</evidence>
<dbReference type="GO" id="GO:0046872">
    <property type="term" value="F:metal ion binding"/>
    <property type="evidence" value="ECO:0007669"/>
    <property type="project" value="UniProtKB-KW"/>
</dbReference>
<dbReference type="InterPro" id="IPR036280">
    <property type="entry name" value="Multihaem_cyt_sf"/>
</dbReference>
<dbReference type="PANTHER" id="PTHR35038">
    <property type="entry name" value="DISSIMILATORY SULFITE REDUCTASE SIRA"/>
    <property type="match status" value="1"/>
</dbReference>
<dbReference type="SUPFAM" id="SSF48695">
    <property type="entry name" value="Multiheme cytochromes"/>
    <property type="match status" value="1"/>
</dbReference>
<dbReference type="AlphaFoldDB" id="A0A941ZYE5"/>
<name>A0A941ZYE5_9BACT</name>
<dbReference type="GO" id="GO:0009055">
    <property type="term" value="F:electron transfer activity"/>
    <property type="evidence" value="ECO:0007669"/>
    <property type="project" value="InterPro"/>
</dbReference>
<evidence type="ECO:0000256" key="2">
    <source>
        <dbReference type="ARBA" id="ARBA00022617"/>
    </source>
</evidence>
<dbReference type="Pfam" id="PF02085">
    <property type="entry name" value="Cytochrom_CIII"/>
    <property type="match status" value="1"/>
</dbReference>
<dbReference type="EMBL" id="JAANXD010000025">
    <property type="protein sequence ID" value="MBS1257458.1"/>
    <property type="molecule type" value="Genomic_DNA"/>
</dbReference>